<dbReference type="EMBL" id="MU001632">
    <property type="protein sequence ID" value="KAF2486225.1"/>
    <property type="molecule type" value="Genomic_DNA"/>
</dbReference>
<feature type="compositionally biased region" description="Low complexity" evidence="1">
    <location>
        <begin position="256"/>
        <end position="274"/>
    </location>
</feature>
<reference evidence="2" key="1">
    <citation type="journal article" date="2020" name="Stud. Mycol.">
        <title>101 Dothideomycetes genomes: a test case for predicting lifestyles and emergence of pathogens.</title>
        <authorList>
            <person name="Haridas S."/>
            <person name="Albert R."/>
            <person name="Binder M."/>
            <person name="Bloem J."/>
            <person name="Labutti K."/>
            <person name="Salamov A."/>
            <person name="Andreopoulos B."/>
            <person name="Baker S."/>
            <person name="Barry K."/>
            <person name="Bills G."/>
            <person name="Bluhm B."/>
            <person name="Cannon C."/>
            <person name="Castanera R."/>
            <person name="Culley D."/>
            <person name="Daum C."/>
            <person name="Ezra D."/>
            <person name="Gonzalez J."/>
            <person name="Henrissat B."/>
            <person name="Kuo A."/>
            <person name="Liang C."/>
            <person name="Lipzen A."/>
            <person name="Lutzoni F."/>
            <person name="Magnuson J."/>
            <person name="Mondo S."/>
            <person name="Nolan M."/>
            <person name="Ohm R."/>
            <person name="Pangilinan J."/>
            <person name="Park H.-J."/>
            <person name="Ramirez L."/>
            <person name="Alfaro M."/>
            <person name="Sun H."/>
            <person name="Tritt A."/>
            <person name="Yoshinaga Y."/>
            <person name="Zwiers L.-H."/>
            <person name="Turgeon B."/>
            <person name="Goodwin S."/>
            <person name="Spatafora J."/>
            <person name="Crous P."/>
            <person name="Grigoriev I."/>
        </authorList>
    </citation>
    <scope>NUCLEOTIDE SEQUENCE</scope>
    <source>
        <strain evidence="2">CBS 113389</strain>
    </source>
</reference>
<accession>A0A6A6Q1T4</accession>
<gene>
    <name evidence="2" type="ORF">BDY17DRAFT_291097</name>
</gene>
<name>A0A6A6Q1T4_9PEZI</name>
<evidence type="ECO:0000256" key="1">
    <source>
        <dbReference type="SAM" id="MobiDB-lite"/>
    </source>
</evidence>
<feature type="compositionally biased region" description="Basic residues" evidence="1">
    <location>
        <begin position="336"/>
        <end position="351"/>
    </location>
</feature>
<feature type="compositionally biased region" description="Basic and acidic residues" evidence="1">
    <location>
        <begin position="224"/>
        <end position="235"/>
    </location>
</feature>
<evidence type="ECO:0000313" key="2">
    <source>
        <dbReference type="EMBL" id="KAF2486225.1"/>
    </source>
</evidence>
<keyword evidence="3" id="KW-1185">Reference proteome</keyword>
<protein>
    <recommendedName>
        <fullName evidence="4">DNA (cytosine-5)-methyltransferase 1 replication foci domain-containing protein</fullName>
    </recommendedName>
</protein>
<dbReference type="GeneID" id="54473620"/>
<proteinExistence type="predicted"/>
<dbReference type="RefSeq" id="XP_033592794.1">
    <property type="nucleotide sequence ID" value="XM_033732618.1"/>
</dbReference>
<sequence>MSRSKLPLSESSVLAACDQAASPDNWPEYRLNDAKVTLPSDSQSVSLLLASEHYPLRVTGQLEAVSRKRAHLWLLPSKPRPMYIEIAVRTFAYDDSDGVAVWAAGNAGWFKIKPSREYQSAYEEMTDAITLIYFVIDAYTTRRRQGKGKSAITLPDYSPQELFEKYAIEIMGVAKGASEAQRKIYKHRQALMSCMRDAKWAQNPLLLHLIKKFGEDWRQVRQRLEGTGTAKEKPKSSSTTKSLKRKRNQEQRLVDDVSNGSSSDSSLDSSPPVSEITGKPFKAAMPKTKVKKASFSTAKLARPIRNKHLTQQDIDDWQPSTPAMQDSDLETGRQKSGLRLKKSSKGLPRKRQPTEIVGDEEDVLPNDILDEGIDIPSSPSSNADVVGGADASEFAARKLHRPDQLQENVWSCALAGCTHKIYGPATSSETQRLIREHYNLHANFDDDARVKLVKKMTEPSLPTSHLAQRVRGYVSMELTRLEGTKTGGSRFPDLVKQKY</sequence>
<dbReference type="AlphaFoldDB" id="A0A6A6Q1T4"/>
<dbReference type="Proteomes" id="UP000799767">
    <property type="component" value="Unassembled WGS sequence"/>
</dbReference>
<evidence type="ECO:0008006" key="4">
    <source>
        <dbReference type="Google" id="ProtNLM"/>
    </source>
</evidence>
<dbReference type="OrthoDB" id="5382953at2759"/>
<organism evidence="2 3">
    <name type="scientific">Neohortaea acidophila</name>
    <dbReference type="NCBI Taxonomy" id="245834"/>
    <lineage>
        <taxon>Eukaryota</taxon>
        <taxon>Fungi</taxon>
        <taxon>Dikarya</taxon>
        <taxon>Ascomycota</taxon>
        <taxon>Pezizomycotina</taxon>
        <taxon>Dothideomycetes</taxon>
        <taxon>Dothideomycetidae</taxon>
        <taxon>Mycosphaerellales</taxon>
        <taxon>Teratosphaeriaceae</taxon>
        <taxon>Neohortaea</taxon>
    </lineage>
</organism>
<feature type="region of interest" description="Disordered" evidence="1">
    <location>
        <begin position="224"/>
        <end position="353"/>
    </location>
</feature>
<evidence type="ECO:0000313" key="3">
    <source>
        <dbReference type="Proteomes" id="UP000799767"/>
    </source>
</evidence>